<proteinExistence type="predicted"/>
<reference evidence="1 2" key="2">
    <citation type="journal article" date="2016" name="Genome Announc.">
        <title>Permanent Draft Genome Sequences for Two Variants of Frankia sp. Strain CpI1, the First Frankia Strain Isolated from Root Nodules of Comptonia peregrina.</title>
        <authorList>
            <person name="Oshone R."/>
            <person name="Hurst S.G.IV."/>
            <person name="Abebe-Akele F."/>
            <person name="Simpson S."/>
            <person name="Morris K."/>
            <person name="Thomas W.K."/>
            <person name="Tisa L.S."/>
        </authorList>
    </citation>
    <scope>NUCLEOTIDE SEQUENCE [LARGE SCALE GENOMIC DNA]</scope>
    <source>
        <strain evidence="2">CpI1-S</strain>
    </source>
</reference>
<gene>
    <name evidence="1" type="ORF">FF36_05994</name>
</gene>
<reference evidence="2" key="1">
    <citation type="submission" date="2015-02" db="EMBL/GenBank/DDBJ databases">
        <title>Draft Genome of Frankia sp. CpI1-S.</title>
        <authorList>
            <person name="Oshone R.T."/>
            <person name="Ngom M."/>
            <person name="Ghodhbane-Gtari F."/>
            <person name="Gtari M."/>
            <person name="Morris K."/>
            <person name="Thomas K."/>
            <person name="Sen A."/>
            <person name="Tisa L.S."/>
        </authorList>
    </citation>
    <scope>NUCLEOTIDE SEQUENCE [LARGE SCALE GENOMIC DNA]</scope>
    <source>
        <strain evidence="2">CpI1-S</strain>
    </source>
</reference>
<evidence type="ECO:0000313" key="1">
    <source>
        <dbReference type="EMBL" id="KJE19739.1"/>
    </source>
</evidence>
<dbReference type="AlphaFoldDB" id="A0A0D8B745"/>
<dbReference type="PATRIC" id="fig|1502723.3.peg.6796"/>
<dbReference type="EMBL" id="JYFN01000087">
    <property type="protein sequence ID" value="KJE19739.1"/>
    <property type="molecule type" value="Genomic_DNA"/>
</dbReference>
<name>A0A0D8B745_9ACTN</name>
<evidence type="ECO:0000313" key="2">
    <source>
        <dbReference type="Proteomes" id="UP000032545"/>
    </source>
</evidence>
<sequence>MASRTLSAVAGAAAQIRTELRARPGALSGAAISVTSDRASLLRIVRVRVDQTGATPEDTRAMARDVWTVVRRHWRGGSEVIVNGRYLGERY</sequence>
<protein>
    <submittedName>
        <fullName evidence="1">Uncharacterized protein</fullName>
    </submittedName>
</protein>
<dbReference type="OrthoDB" id="9986465at2"/>
<keyword evidence="2" id="KW-1185">Reference proteome</keyword>
<organism evidence="1 2">
    <name type="scientific">Frankia torreyi</name>
    <dbReference type="NCBI Taxonomy" id="1856"/>
    <lineage>
        <taxon>Bacteria</taxon>
        <taxon>Bacillati</taxon>
        <taxon>Actinomycetota</taxon>
        <taxon>Actinomycetes</taxon>
        <taxon>Frankiales</taxon>
        <taxon>Frankiaceae</taxon>
        <taxon>Frankia</taxon>
    </lineage>
</organism>
<accession>A0A0D8B745</accession>
<dbReference type="RefSeq" id="WP_044888406.1">
    <property type="nucleotide sequence ID" value="NC_002699.1"/>
</dbReference>
<dbReference type="Proteomes" id="UP000032545">
    <property type="component" value="Unassembled WGS sequence"/>
</dbReference>
<comment type="caution">
    <text evidence="1">The sequence shown here is derived from an EMBL/GenBank/DDBJ whole genome shotgun (WGS) entry which is preliminary data.</text>
</comment>